<proteinExistence type="predicted"/>
<comment type="caution">
    <text evidence="2">The sequence shown here is derived from an EMBL/GenBank/DDBJ whole genome shotgun (WGS) entry which is preliminary data.</text>
</comment>
<dbReference type="Proteomes" id="UP000029999">
    <property type="component" value="Unassembled WGS sequence"/>
</dbReference>
<dbReference type="EMBL" id="JRQD01000001">
    <property type="protein sequence ID" value="KGM08014.1"/>
    <property type="molecule type" value="Genomic_DNA"/>
</dbReference>
<evidence type="ECO:0000313" key="3">
    <source>
        <dbReference type="Proteomes" id="UP000029999"/>
    </source>
</evidence>
<reference evidence="2 3" key="1">
    <citation type="submission" date="2014-09" db="EMBL/GenBank/DDBJ databases">
        <authorList>
            <person name="Grob C."/>
            <person name="Taubert M."/>
            <person name="Howat A.M."/>
            <person name="Burns O.J."/>
            <person name="Dixon J.L."/>
            <person name="Chen Y."/>
            <person name="Murrell J.C."/>
        </authorList>
    </citation>
    <scope>NUCLEOTIDE SEQUENCE [LARGE SCALE GENOMIC DNA]</scope>
    <source>
        <strain evidence="2">L4</strain>
    </source>
</reference>
<accession>A0A0A0BLN3</accession>
<evidence type="ECO:0000313" key="2">
    <source>
        <dbReference type="EMBL" id="KGM08014.1"/>
    </source>
</evidence>
<organism evidence="2 3">
    <name type="scientific">Methylophaga thiooxydans</name>
    <dbReference type="NCBI Taxonomy" id="392484"/>
    <lineage>
        <taxon>Bacteria</taxon>
        <taxon>Pseudomonadati</taxon>
        <taxon>Pseudomonadota</taxon>
        <taxon>Gammaproteobacteria</taxon>
        <taxon>Thiotrichales</taxon>
        <taxon>Piscirickettsiaceae</taxon>
        <taxon>Methylophaga</taxon>
    </lineage>
</organism>
<evidence type="ECO:0000256" key="1">
    <source>
        <dbReference type="SAM" id="SignalP"/>
    </source>
</evidence>
<dbReference type="STRING" id="392484.LP43_0437"/>
<dbReference type="RefSeq" id="WP_036311475.1">
    <property type="nucleotide sequence ID" value="NZ_JRQD01000001.1"/>
</dbReference>
<feature type="signal peptide" evidence="1">
    <location>
        <begin position="1"/>
        <end position="23"/>
    </location>
</feature>
<protein>
    <recommendedName>
        <fullName evidence="4">Lipoprotein</fullName>
    </recommendedName>
</protein>
<feature type="chain" id="PRO_5001959725" description="Lipoprotein" evidence="1">
    <location>
        <begin position="24"/>
        <end position="108"/>
    </location>
</feature>
<sequence length="108" mass="12290">MKFLPILALSFLFMLPGISSAQADQKKVYEELAFLKEFAGKDADFIKSTLGEPDSIEKKENTSGTIEFWIYRDLVTQVNSDKRYRFTQIGIVNDAVETLGHTNRIPNK</sequence>
<gene>
    <name evidence="2" type="ORF">LP43_0437</name>
</gene>
<evidence type="ECO:0008006" key="4">
    <source>
        <dbReference type="Google" id="ProtNLM"/>
    </source>
</evidence>
<name>A0A0A0BLN3_9GAMM</name>
<dbReference type="AlphaFoldDB" id="A0A0A0BLN3"/>
<keyword evidence="1" id="KW-0732">Signal</keyword>